<dbReference type="KEGG" id="xya:ET471_08390"/>
<reference evidence="1 2" key="1">
    <citation type="submission" date="2019-01" db="EMBL/GenBank/DDBJ databases">
        <title>Genome sequencing of strain FW10M-9.</title>
        <authorList>
            <person name="Heo J."/>
            <person name="Kim S.-J."/>
            <person name="Kim J.-S."/>
            <person name="Hong S.-B."/>
            <person name="Kwon S.-W."/>
        </authorList>
    </citation>
    <scope>NUCLEOTIDE SEQUENCE [LARGE SCALE GENOMIC DNA]</scope>
    <source>
        <strain evidence="1 2">FW10M-9</strain>
    </source>
</reference>
<sequence length="66" mass="7287">MALETDKVIWSVQEFAAAVGLSPQGVRDLIFAGRIKAKRHNPDLALRSKYAITTSPVEYRDSLVDA</sequence>
<keyword evidence="2" id="KW-1185">Reference proteome</keyword>
<evidence type="ECO:0008006" key="3">
    <source>
        <dbReference type="Google" id="ProtNLM"/>
    </source>
</evidence>
<name>A0A4P6F390_9MICO</name>
<protein>
    <recommendedName>
        <fullName evidence="3">DNA-binding protein</fullName>
    </recommendedName>
</protein>
<accession>A0A4P6F390</accession>
<dbReference type="AlphaFoldDB" id="A0A4P6F390"/>
<organism evidence="1 2">
    <name type="scientific">Xylanimonas protaetiae</name>
    <dbReference type="NCBI Taxonomy" id="2509457"/>
    <lineage>
        <taxon>Bacteria</taxon>
        <taxon>Bacillati</taxon>
        <taxon>Actinomycetota</taxon>
        <taxon>Actinomycetes</taxon>
        <taxon>Micrococcales</taxon>
        <taxon>Promicromonosporaceae</taxon>
        <taxon>Xylanimonas</taxon>
    </lineage>
</organism>
<dbReference type="EMBL" id="CP035493">
    <property type="protein sequence ID" value="QAY70052.1"/>
    <property type="molecule type" value="Genomic_DNA"/>
</dbReference>
<gene>
    <name evidence="1" type="ORF">ET471_08390</name>
</gene>
<dbReference type="Proteomes" id="UP000292118">
    <property type="component" value="Chromosome"/>
</dbReference>
<evidence type="ECO:0000313" key="2">
    <source>
        <dbReference type="Proteomes" id="UP000292118"/>
    </source>
</evidence>
<proteinExistence type="predicted"/>
<dbReference type="RefSeq" id="WP_129187565.1">
    <property type="nucleotide sequence ID" value="NZ_CP035493.1"/>
</dbReference>
<evidence type="ECO:0000313" key="1">
    <source>
        <dbReference type="EMBL" id="QAY70052.1"/>
    </source>
</evidence>